<dbReference type="RefSeq" id="WP_204034340.1">
    <property type="nucleotide sequence ID" value="NZ_BOOW01000066.1"/>
</dbReference>
<keyword evidence="3" id="KW-0804">Transcription</keyword>
<evidence type="ECO:0000256" key="1">
    <source>
        <dbReference type="ARBA" id="ARBA00023015"/>
    </source>
</evidence>
<dbReference type="EMBL" id="BOOW01000066">
    <property type="protein sequence ID" value="GII97605.1"/>
    <property type="molecule type" value="Genomic_DNA"/>
</dbReference>
<dbReference type="AlphaFoldDB" id="A0A919V9V4"/>
<feature type="domain" description="HTH araC/xylS-type" evidence="4">
    <location>
        <begin position="161"/>
        <end position="261"/>
    </location>
</feature>
<dbReference type="SMART" id="SM00342">
    <property type="entry name" value="HTH_ARAC"/>
    <property type="match status" value="1"/>
</dbReference>
<evidence type="ECO:0000256" key="3">
    <source>
        <dbReference type="ARBA" id="ARBA00023163"/>
    </source>
</evidence>
<evidence type="ECO:0000259" key="4">
    <source>
        <dbReference type="PROSITE" id="PS01124"/>
    </source>
</evidence>
<dbReference type="InterPro" id="IPR050204">
    <property type="entry name" value="AraC_XylS_family_regulators"/>
</dbReference>
<name>A0A919V9V4_9ACTN</name>
<accession>A0A919V9V4</accession>
<evidence type="ECO:0000256" key="2">
    <source>
        <dbReference type="ARBA" id="ARBA00023125"/>
    </source>
</evidence>
<dbReference type="PANTHER" id="PTHR46796:SF15">
    <property type="entry name" value="BLL1074 PROTEIN"/>
    <property type="match status" value="1"/>
</dbReference>
<keyword evidence="6" id="KW-1185">Reference proteome</keyword>
<gene>
    <name evidence="5" type="ORF">Ssi02_78360</name>
</gene>
<keyword evidence="2" id="KW-0238">DNA-binding</keyword>
<dbReference type="SUPFAM" id="SSF46689">
    <property type="entry name" value="Homeodomain-like"/>
    <property type="match status" value="1"/>
</dbReference>
<dbReference type="InterPro" id="IPR046532">
    <property type="entry name" value="DUF6597"/>
</dbReference>
<dbReference type="InterPro" id="IPR009057">
    <property type="entry name" value="Homeodomain-like_sf"/>
</dbReference>
<dbReference type="Pfam" id="PF20240">
    <property type="entry name" value="DUF6597"/>
    <property type="match status" value="1"/>
</dbReference>
<evidence type="ECO:0000313" key="6">
    <source>
        <dbReference type="Proteomes" id="UP000606172"/>
    </source>
</evidence>
<dbReference type="PANTHER" id="PTHR46796">
    <property type="entry name" value="HTH-TYPE TRANSCRIPTIONAL ACTIVATOR RHAS-RELATED"/>
    <property type="match status" value="1"/>
</dbReference>
<dbReference type="InterPro" id="IPR018060">
    <property type="entry name" value="HTH_AraC"/>
</dbReference>
<organism evidence="5 6">
    <name type="scientific">Sinosporangium siamense</name>
    <dbReference type="NCBI Taxonomy" id="1367973"/>
    <lineage>
        <taxon>Bacteria</taxon>
        <taxon>Bacillati</taxon>
        <taxon>Actinomycetota</taxon>
        <taxon>Actinomycetes</taxon>
        <taxon>Streptosporangiales</taxon>
        <taxon>Streptosporangiaceae</taxon>
        <taxon>Sinosporangium</taxon>
    </lineage>
</organism>
<dbReference type="GO" id="GO:0003700">
    <property type="term" value="F:DNA-binding transcription factor activity"/>
    <property type="evidence" value="ECO:0007669"/>
    <property type="project" value="InterPro"/>
</dbReference>
<protein>
    <submittedName>
        <fullName evidence="5">AraC family transcriptional regulator</fullName>
    </submittedName>
</protein>
<dbReference type="Proteomes" id="UP000606172">
    <property type="component" value="Unassembled WGS sequence"/>
</dbReference>
<dbReference type="PROSITE" id="PS01124">
    <property type="entry name" value="HTH_ARAC_FAMILY_2"/>
    <property type="match status" value="1"/>
</dbReference>
<reference evidence="5" key="1">
    <citation type="submission" date="2021-01" db="EMBL/GenBank/DDBJ databases">
        <title>Whole genome shotgun sequence of Sinosporangium siamense NBRC 109515.</title>
        <authorList>
            <person name="Komaki H."/>
            <person name="Tamura T."/>
        </authorList>
    </citation>
    <scope>NUCLEOTIDE SEQUENCE</scope>
    <source>
        <strain evidence="5">NBRC 109515</strain>
    </source>
</reference>
<dbReference type="Gene3D" id="1.10.10.60">
    <property type="entry name" value="Homeodomain-like"/>
    <property type="match status" value="1"/>
</dbReference>
<dbReference type="Pfam" id="PF12833">
    <property type="entry name" value="HTH_18"/>
    <property type="match status" value="1"/>
</dbReference>
<evidence type="ECO:0000313" key="5">
    <source>
        <dbReference type="EMBL" id="GII97605.1"/>
    </source>
</evidence>
<proteinExistence type="predicted"/>
<dbReference type="GO" id="GO:0043565">
    <property type="term" value="F:sequence-specific DNA binding"/>
    <property type="evidence" value="ECO:0007669"/>
    <property type="project" value="InterPro"/>
</dbReference>
<keyword evidence="1" id="KW-0805">Transcription regulation</keyword>
<sequence>MTSLGRGVLHPERGAAVISVARHEPAAGLTRCVEFYWMVRWDRRGLPAYEQKVLSHPNIHLVFEAPRAHVYGVDRTLFVRRLEGAGYVWGVKFRPGWFRPFTGRAVIELADQALPAAEFFGDEADRLNDRVLAGPADPARLAALVDPFLLARLPGPDPSAETAAAMVEHITATPDLHRVDQVAEVFGVTVRTLQRLFADYVGASPKWVLRRARLHEAAERAARGDVDWAGLAADLGYADQAHFTRDFTAAVGVSPARYTVRV</sequence>
<comment type="caution">
    <text evidence="5">The sequence shown here is derived from an EMBL/GenBank/DDBJ whole genome shotgun (WGS) entry which is preliminary data.</text>
</comment>